<evidence type="ECO:0008006" key="3">
    <source>
        <dbReference type="Google" id="ProtNLM"/>
    </source>
</evidence>
<keyword evidence="2" id="KW-1185">Reference proteome</keyword>
<dbReference type="OrthoDB" id="506498at2759"/>
<dbReference type="GO" id="GO:0008168">
    <property type="term" value="F:methyltransferase activity"/>
    <property type="evidence" value="ECO:0007669"/>
    <property type="project" value="TreeGrafter"/>
</dbReference>
<name>E4ZHF3_LEPMJ</name>
<dbReference type="CDD" id="cd02440">
    <property type="entry name" value="AdoMet_MTases"/>
    <property type="match status" value="1"/>
</dbReference>
<dbReference type="Pfam" id="PF13489">
    <property type="entry name" value="Methyltransf_23"/>
    <property type="match status" value="1"/>
</dbReference>
<dbReference type="PANTHER" id="PTHR43591">
    <property type="entry name" value="METHYLTRANSFERASE"/>
    <property type="match status" value="1"/>
</dbReference>
<sequence length="349" mass="40003">MSTDTERVDVLGRTFQKISIDDSIYFAPVAIDDREEDRLAAQHDIFSRLLGDRLITRKIPLADPRRVLDCGYGSGDWCVQFAEEYEESEVTGVDIFPLHVADQPENLTLCGYNLNDRLRDPDVFQARAYDLVHSRFLCPGIKSNRWPSYIGDIKLLLKPGGWLQMVEYYPLIQSDSGRLTEQAAVRRWWLAYESSMRRLNRDPRIGRRLQQMMAEKGYRDVQVEIERLPIGGWQSANGTSADPVKSSIGRDAVTMMSDLLESLGLWPFTANLGWTAAQYDDLMSEIRSELQNEDLKLYIDIFDQMDGVYPKRDVRLAQVVLDSGTTPRSSMNIPAIMLDATYRLNFREL</sequence>
<dbReference type="AlphaFoldDB" id="E4ZHF3"/>
<evidence type="ECO:0000313" key="2">
    <source>
        <dbReference type="Proteomes" id="UP000002668"/>
    </source>
</evidence>
<dbReference type="EMBL" id="FP929065">
    <property type="protein sequence ID" value="CBX90723.1"/>
    <property type="molecule type" value="Genomic_DNA"/>
</dbReference>
<gene>
    <name evidence="1" type="ORF">LEMA_P057570.1</name>
</gene>
<dbReference type="STRING" id="985895.E4ZHF3"/>
<dbReference type="Proteomes" id="UP000002668">
    <property type="component" value="Genome"/>
</dbReference>
<proteinExistence type="predicted"/>
<dbReference type="InParanoid" id="E4ZHF3"/>
<dbReference type="VEuPathDB" id="FungiDB:LEMA_P057570.1"/>
<dbReference type="InterPro" id="IPR029063">
    <property type="entry name" value="SAM-dependent_MTases_sf"/>
</dbReference>
<protein>
    <recommendedName>
        <fullName evidence="3">S-adenosyl-L-methionine-dependent methyltransferase</fullName>
    </recommendedName>
</protein>
<dbReference type="PANTHER" id="PTHR43591:SF24">
    <property type="entry name" value="2-METHOXY-6-POLYPRENYL-1,4-BENZOQUINOL METHYLASE, MITOCHONDRIAL"/>
    <property type="match status" value="1"/>
</dbReference>
<evidence type="ECO:0000313" key="1">
    <source>
        <dbReference type="EMBL" id="CBX90723.1"/>
    </source>
</evidence>
<dbReference type="OMA" id="FPLYVCI"/>
<reference evidence="2" key="1">
    <citation type="journal article" date="2011" name="Nat. Commun.">
        <title>Effector diversification within compartments of the Leptosphaeria maculans genome affected by Repeat-Induced Point mutations.</title>
        <authorList>
            <person name="Rouxel T."/>
            <person name="Grandaubert J."/>
            <person name="Hane J.K."/>
            <person name="Hoede C."/>
            <person name="van de Wouw A.P."/>
            <person name="Couloux A."/>
            <person name="Dominguez V."/>
            <person name="Anthouard V."/>
            <person name="Bally P."/>
            <person name="Bourras S."/>
            <person name="Cozijnsen A.J."/>
            <person name="Ciuffetti L.M."/>
            <person name="Degrave A."/>
            <person name="Dilmaghani A."/>
            <person name="Duret L."/>
            <person name="Fudal I."/>
            <person name="Goodwin S.B."/>
            <person name="Gout L."/>
            <person name="Glaser N."/>
            <person name="Linglin J."/>
            <person name="Kema G.H.J."/>
            <person name="Lapalu N."/>
            <person name="Lawrence C.B."/>
            <person name="May K."/>
            <person name="Meyer M."/>
            <person name="Ollivier B."/>
            <person name="Poulain J."/>
            <person name="Schoch C.L."/>
            <person name="Simon A."/>
            <person name="Spatafora J.W."/>
            <person name="Stachowiak A."/>
            <person name="Turgeon B.G."/>
            <person name="Tyler B.M."/>
            <person name="Vincent D."/>
            <person name="Weissenbach J."/>
            <person name="Amselem J."/>
            <person name="Quesneville H."/>
            <person name="Oliver R.P."/>
            <person name="Wincker P."/>
            <person name="Balesdent M.-H."/>
            <person name="Howlett B.J."/>
        </authorList>
    </citation>
    <scope>NUCLEOTIDE SEQUENCE [LARGE SCALE GENOMIC DNA]</scope>
    <source>
        <strain evidence="2">JN3 / isolate v23.1.3 / race Av1-4-5-6-7-8</strain>
    </source>
</reference>
<accession>E4ZHF3</accession>
<dbReference type="Gene3D" id="3.40.50.150">
    <property type="entry name" value="Vaccinia Virus protein VP39"/>
    <property type="match status" value="1"/>
</dbReference>
<dbReference type="eggNOG" id="ENOG502RBCG">
    <property type="taxonomic scope" value="Eukaryota"/>
</dbReference>
<organism evidence="2">
    <name type="scientific">Leptosphaeria maculans (strain JN3 / isolate v23.1.3 / race Av1-4-5-6-7-8)</name>
    <name type="common">Blackleg fungus</name>
    <name type="synonym">Phoma lingam</name>
    <dbReference type="NCBI Taxonomy" id="985895"/>
    <lineage>
        <taxon>Eukaryota</taxon>
        <taxon>Fungi</taxon>
        <taxon>Dikarya</taxon>
        <taxon>Ascomycota</taxon>
        <taxon>Pezizomycotina</taxon>
        <taxon>Dothideomycetes</taxon>
        <taxon>Pleosporomycetidae</taxon>
        <taxon>Pleosporales</taxon>
        <taxon>Pleosporineae</taxon>
        <taxon>Leptosphaeriaceae</taxon>
        <taxon>Plenodomus</taxon>
        <taxon>Plenodomus lingam/Leptosphaeria maculans species complex</taxon>
    </lineage>
</organism>
<dbReference type="HOGENOM" id="CLU_010595_10_1_1"/>
<dbReference type="SUPFAM" id="SSF53335">
    <property type="entry name" value="S-adenosyl-L-methionine-dependent methyltransferases"/>
    <property type="match status" value="1"/>
</dbReference>